<dbReference type="SUPFAM" id="SSF160467">
    <property type="entry name" value="PH0987 N-terminal domain-like"/>
    <property type="match status" value="1"/>
</dbReference>
<dbReference type="STRING" id="1471761.B0W44_09670"/>
<reference evidence="5 6" key="1">
    <citation type="journal article" date="2015" name="Int. J. Syst. Evol. Microbiol.">
        <title>Novibacillus thermophilus gen. nov., sp. nov., a Gram-staining-negative and moderately thermophilic member of the family Thermoactinomycetaceae.</title>
        <authorList>
            <person name="Yang G."/>
            <person name="Chen J."/>
            <person name="Zhou S."/>
        </authorList>
    </citation>
    <scope>NUCLEOTIDE SEQUENCE [LARGE SCALE GENOMIC DNA]</scope>
    <source>
        <strain evidence="5 6">SG-1</strain>
    </source>
</reference>
<dbReference type="KEGG" id="ntr:B0W44_09670"/>
<protein>
    <submittedName>
        <fullName evidence="5">Allophanate hydrolase</fullName>
    </submittedName>
</protein>
<feature type="domain" description="Carboxyltransferase" evidence="4">
    <location>
        <begin position="14"/>
        <end position="233"/>
    </location>
</feature>
<dbReference type="RefSeq" id="WP_077719859.1">
    <property type="nucleotide sequence ID" value="NZ_CP019699.1"/>
</dbReference>
<name>A0A1U9K7F7_9BACL</name>
<accession>A0A1U9K7F7</accession>
<proteinExistence type="predicted"/>
<gene>
    <name evidence="5" type="ORF">B0W44_09670</name>
</gene>
<dbReference type="Proteomes" id="UP000188603">
    <property type="component" value="Chromosome"/>
</dbReference>
<sequence>MKQEGDKRVGEFETRYSFGGDEFIFVELSEEMSLEVNFRGIAITRKLKEKNLPGIVDICPSNASYLVRFDPNEINPQDLLAELKQLEREVSDLDGVEIHSRLVDVPVLFEDPWTHEAVMRFRDRHQDPESTDLEYAARINGYASKEDFITAITSAPFIVSMIGFVPGLPFCFQIVRKEEQIEVPKYVRPRTFTPERTFGFGGAFSVIYPVQGAGGYQMFGIAATPVFDREQRLPDFQDSMVFPRQGDIFRYRSVTREEYDAVRERVEAGTFKYRKREITFTPYDVLKDPKQFSEMALGRLYHD</sequence>
<dbReference type="InterPro" id="IPR010016">
    <property type="entry name" value="PxpB"/>
</dbReference>
<dbReference type="OrthoDB" id="9778567at2"/>
<dbReference type="Gene3D" id="3.30.1360.40">
    <property type="match status" value="1"/>
</dbReference>
<evidence type="ECO:0000256" key="3">
    <source>
        <dbReference type="ARBA" id="ARBA00022840"/>
    </source>
</evidence>
<evidence type="ECO:0000313" key="5">
    <source>
        <dbReference type="EMBL" id="AQS55999.1"/>
    </source>
</evidence>
<keyword evidence="3" id="KW-0067">ATP-binding</keyword>
<dbReference type="GO" id="GO:0016787">
    <property type="term" value="F:hydrolase activity"/>
    <property type="evidence" value="ECO:0007669"/>
    <property type="project" value="UniProtKB-KW"/>
</dbReference>
<keyword evidence="2 5" id="KW-0378">Hydrolase</keyword>
<evidence type="ECO:0000256" key="2">
    <source>
        <dbReference type="ARBA" id="ARBA00022801"/>
    </source>
</evidence>
<dbReference type="SUPFAM" id="SSF50891">
    <property type="entry name" value="Cyclophilin-like"/>
    <property type="match status" value="1"/>
</dbReference>
<dbReference type="GO" id="GO:0005524">
    <property type="term" value="F:ATP binding"/>
    <property type="evidence" value="ECO:0007669"/>
    <property type="project" value="UniProtKB-KW"/>
</dbReference>
<dbReference type="Gene3D" id="2.40.100.10">
    <property type="entry name" value="Cyclophilin-like"/>
    <property type="match status" value="1"/>
</dbReference>
<dbReference type="EMBL" id="CP019699">
    <property type="protein sequence ID" value="AQS55999.1"/>
    <property type="molecule type" value="Genomic_DNA"/>
</dbReference>
<keyword evidence="6" id="KW-1185">Reference proteome</keyword>
<dbReference type="PANTHER" id="PTHR34698">
    <property type="entry name" value="5-OXOPROLINASE SUBUNIT B"/>
    <property type="match status" value="1"/>
</dbReference>
<dbReference type="Pfam" id="PF02682">
    <property type="entry name" value="CT_C_D"/>
    <property type="match status" value="1"/>
</dbReference>
<keyword evidence="1" id="KW-0547">Nucleotide-binding</keyword>
<organism evidence="5 6">
    <name type="scientific">Novibacillus thermophilus</name>
    <dbReference type="NCBI Taxonomy" id="1471761"/>
    <lineage>
        <taxon>Bacteria</taxon>
        <taxon>Bacillati</taxon>
        <taxon>Bacillota</taxon>
        <taxon>Bacilli</taxon>
        <taxon>Bacillales</taxon>
        <taxon>Thermoactinomycetaceae</taxon>
        <taxon>Novibacillus</taxon>
    </lineage>
</organism>
<dbReference type="AlphaFoldDB" id="A0A1U9K7F7"/>
<dbReference type="SMART" id="SM00796">
    <property type="entry name" value="AHS1"/>
    <property type="match status" value="1"/>
</dbReference>
<dbReference type="PANTHER" id="PTHR34698:SF2">
    <property type="entry name" value="5-OXOPROLINASE SUBUNIT B"/>
    <property type="match status" value="1"/>
</dbReference>
<evidence type="ECO:0000256" key="1">
    <source>
        <dbReference type="ARBA" id="ARBA00022741"/>
    </source>
</evidence>
<dbReference type="InterPro" id="IPR029000">
    <property type="entry name" value="Cyclophilin-like_dom_sf"/>
</dbReference>
<dbReference type="InterPro" id="IPR003833">
    <property type="entry name" value="CT_C_D"/>
</dbReference>
<evidence type="ECO:0000313" key="6">
    <source>
        <dbReference type="Proteomes" id="UP000188603"/>
    </source>
</evidence>
<evidence type="ECO:0000259" key="4">
    <source>
        <dbReference type="SMART" id="SM00796"/>
    </source>
</evidence>